<keyword evidence="5" id="KW-0443">Lipid metabolism</keyword>
<dbReference type="Proteomes" id="UP001169027">
    <property type="component" value="Unassembled WGS sequence"/>
</dbReference>
<feature type="transmembrane region" description="Helical" evidence="7">
    <location>
        <begin position="38"/>
        <end position="57"/>
    </location>
</feature>
<keyword evidence="10" id="KW-1185">Reference proteome</keyword>
<proteinExistence type="predicted"/>
<organism evidence="9 10">
    <name type="scientific">Variovorax ginsengisoli</name>
    <dbReference type="NCBI Taxonomy" id="363844"/>
    <lineage>
        <taxon>Bacteria</taxon>
        <taxon>Pseudomonadati</taxon>
        <taxon>Pseudomonadota</taxon>
        <taxon>Betaproteobacteria</taxon>
        <taxon>Burkholderiales</taxon>
        <taxon>Comamonadaceae</taxon>
        <taxon>Variovorax</taxon>
    </lineage>
</organism>
<evidence type="ECO:0000256" key="6">
    <source>
        <dbReference type="ARBA" id="ARBA00023136"/>
    </source>
</evidence>
<dbReference type="EMBL" id="JAUKVY010000009">
    <property type="protein sequence ID" value="MDO1533475.1"/>
    <property type="molecule type" value="Genomic_DNA"/>
</dbReference>
<dbReference type="InterPro" id="IPR051689">
    <property type="entry name" value="Sterol_desaturase/TMEM195"/>
</dbReference>
<evidence type="ECO:0000256" key="2">
    <source>
        <dbReference type="ARBA" id="ARBA00022692"/>
    </source>
</evidence>
<gene>
    <name evidence="9" type="ORF">Q2T77_14355</name>
</gene>
<evidence type="ECO:0000256" key="5">
    <source>
        <dbReference type="ARBA" id="ARBA00023098"/>
    </source>
</evidence>
<comment type="caution">
    <text evidence="9">The sequence shown here is derived from an EMBL/GenBank/DDBJ whole genome shotgun (WGS) entry which is preliminary data.</text>
</comment>
<feature type="domain" description="Fatty acid hydroxylase" evidence="8">
    <location>
        <begin position="84"/>
        <end position="217"/>
    </location>
</feature>
<evidence type="ECO:0000313" key="9">
    <source>
        <dbReference type="EMBL" id="MDO1533475.1"/>
    </source>
</evidence>
<dbReference type="PANTHER" id="PTHR21624:SF1">
    <property type="entry name" value="ALKYLGLYCEROL MONOOXYGENASE"/>
    <property type="match status" value="1"/>
</dbReference>
<dbReference type="RefSeq" id="WP_301810119.1">
    <property type="nucleotide sequence ID" value="NZ_JAUJZH010000009.1"/>
</dbReference>
<keyword evidence="3 7" id="KW-1133">Transmembrane helix</keyword>
<name>A0ABT8S409_9BURK</name>
<evidence type="ECO:0000256" key="1">
    <source>
        <dbReference type="ARBA" id="ARBA00004127"/>
    </source>
</evidence>
<evidence type="ECO:0000256" key="7">
    <source>
        <dbReference type="SAM" id="Phobius"/>
    </source>
</evidence>
<feature type="transmembrane region" description="Helical" evidence="7">
    <location>
        <begin position="77"/>
        <end position="97"/>
    </location>
</feature>
<evidence type="ECO:0000313" key="10">
    <source>
        <dbReference type="Proteomes" id="UP001169027"/>
    </source>
</evidence>
<accession>A0ABT8S409</accession>
<dbReference type="Pfam" id="PF04116">
    <property type="entry name" value="FA_hydroxylase"/>
    <property type="match status" value="1"/>
</dbReference>
<evidence type="ECO:0000256" key="4">
    <source>
        <dbReference type="ARBA" id="ARBA00023002"/>
    </source>
</evidence>
<sequence>MITLRQLIFLCLLFLFQVAIFGWIEWRWGARRIEWRKVLLADLTAVLFFALVVRQAAGYLNGWTGIYGPWPAAIGSWPLPVRLVLYLLVADFGAYWMHRLVHLKPLWRVHRWHHSPTHMYWLAGSRTSILQQAIFNLPYIFASPILGVSPFWLANALFFFYATTNGWMHLNVTWRLRGLDWILVTPQSHHIHHSDDPLHYGSNFGVLLSIWDRMFRTFTSPKDLSPDSLRFGIGEKVPVARLAIGL</sequence>
<evidence type="ECO:0000256" key="3">
    <source>
        <dbReference type="ARBA" id="ARBA00022989"/>
    </source>
</evidence>
<protein>
    <submittedName>
        <fullName evidence="9">Sterol desaturase family protein</fullName>
    </submittedName>
</protein>
<feature type="transmembrane region" description="Helical" evidence="7">
    <location>
        <begin position="141"/>
        <end position="161"/>
    </location>
</feature>
<keyword evidence="4" id="KW-0560">Oxidoreductase</keyword>
<dbReference type="PANTHER" id="PTHR21624">
    <property type="entry name" value="STEROL DESATURASE-RELATED PROTEIN"/>
    <property type="match status" value="1"/>
</dbReference>
<reference evidence="9" key="1">
    <citation type="submission" date="2023-06" db="EMBL/GenBank/DDBJ databases">
        <authorList>
            <person name="Jiang Y."/>
            <person name="Liu Q."/>
        </authorList>
    </citation>
    <scope>NUCLEOTIDE SEQUENCE</scope>
    <source>
        <strain evidence="9">CGMCC 1.12090</strain>
    </source>
</reference>
<keyword evidence="2 7" id="KW-0812">Transmembrane</keyword>
<feature type="transmembrane region" description="Helical" evidence="7">
    <location>
        <begin position="6"/>
        <end position="26"/>
    </location>
</feature>
<evidence type="ECO:0000259" key="8">
    <source>
        <dbReference type="Pfam" id="PF04116"/>
    </source>
</evidence>
<comment type="subcellular location">
    <subcellularLocation>
        <location evidence="1">Endomembrane system</location>
        <topology evidence="1">Multi-pass membrane protein</topology>
    </subcellularLocation>
</comment>
<keyword evidence="6 7" id="KW-0472">Membrane</keyword>
<dbReference type="InterPro" id="IPR006694">
    <property type="entry name" value="Fatty_acid_hydroxylase"/>
</dbReference>